<dbReference type="GO" id="GO:0051213">
    <property type="term" value="F:dioxygenase activity"/>
    <property type="evidence" value="ECO:0007669"/>
    <property type="project" value="InterPro"/>
</dbReference>
<dbReference type="InterPro" id="IPR018724">
    <property type="entry name" value="2OG-Fe_dioxygenase"/>
</dbReference>
<protein>
    <recommendedName>
        <fullName evidence="3">2OG-Fe dioxygenase family protein</fullName>
    </recommendedName>
</protein>
<name>A0A150Q261_SORCE</name>
<dbReference type="EMBL" id="JEMA01001160">
    <property type="protein sequence ID" value="KYF61698.1"/>
    <property type="molecule type" value="Genomic_DNA"/>
</dbReference>
<organism evidence="1 2">
    <name type="scientific">Sorangium cellulosum</name>
    <name type="common">Polyangium cellulosum</name>
    <dbReference type="NCBI Taxonomy" id="56"/>
    <lineage>
        <taxon>Bacteria</taxon>
        <taxon>Pseudomonadati</taxon>
        <taxon>Myxococcota</taxon>
        <taxon>Polyangia</taxon>
        <taxon>Polyangiales</taxon>
        <taxon>Polyangiaceae</taxon>
        <taxon>Sorangium</taxon>
    </lineage>
</organism>
<accession>A0A150Q261</accession>
<dbReference type="RefSeq" id="WP_061612966.1">
    <property type="nucleotide sequence ID" value="NZ_JEMA01001160.1"/>
</dbReference>
<dbReference type="Gene3D" id="2.60.120.620">
    <property type="entry name" value="q2cbj1_9rhob like domain"/>
    <property type="match status" value="1"/>
</dbReference>
<proteinExistence type="predicted"/>
<comment type="caution">
    <text evidence="1">The sequence shown here is derived from an EMBL/GenBank/DDBJ whole genome shotgun (WGS) entry which is preliminary data.</text>
</comment>
<evidence type="ECO:0008006" key="3">
    <source>
        <dbReference type="Google" id="ProtNLM"/>
    </source>
</evidence>
<gene>
    <name evidence="1" type="ORF">BE15_42565</name>
</gene>
<reference evidence="1 2" key="1">
    <citation type="submission" date="2014-02" db="EMBL/GenBank/DDBJ databases">
        <title>The small core and large imbalanced accessory genome model reveals a collaborative survival strategy of Sorangium cellulosum strains in nature.</title>
        <authorList>
            <person name="Han K."/>
            <person name="Peng R."/>
            <person name="Blom J."/>
            <person name="Li Y.-Z."/>
        </authorList>
    </citation>
    <scope>NUCLEOTIDE SEQUENCE [LARGE SCALE GENOMIC DNA]</scope>
    <source>
        <strain evidence="1 2">So0008-312</strain>
    </source>
</reference>
<dbReference type="Proteomes" id="UP000075260">
    <property type="component" value="Unassembled WGS sequence"/>
</dbReference>
<dbReference type="AlphaFoldDB" id="A0A150Q261"/>
<sequence>MDCEITTTNATTPMLGLEQALREPGFWFCPGGAFEKMPFFRAATWQRFADCWDRLTLDRYMGDGGIYRYRRFSELVCRPASGALLLQPHRPYSQPRYINTLNGGTERHFDPLEPVFVEDPFFCGLLVWCARSFAQVSGHDGDWDIKVHPYRIVAAENASGHPTPEGLHRDGVDYILTMMVRRDNVIGGETTITDASGAPLWRRVLLSPLDIVIADDARTRHAVTSIQRKNMGCPAHRDVLVVAFTRL</sequence>
<dbReference type="OrthoDB" id="6681382at2"/>
<evidence type="ECO:0000313" key="1">
    <source>
        <dbReference type="EMBL" id="KYF61698.1"/>
    </source>
</evidence>
<dbReference type="Pfam" id="PF10014">
    <property type="entry name" value="2OG-Fe_Oxy_2"/>
    <property type="match status" value="1"/>
</dbReference>
<evidence type="ECO:0000313" key="2">
    <source>
        <dbReference type="Proteomes" id="UP000075260"/>
    </source>
</evidence>